<evidence type="ECO:0000313" key="3">
    <source>
        <dbReference type="EMBL" id="WEG73023.1"/>
    </source>
</evidence>
<dbReference type="PROSITE" id="PS51257">
    <property type="entry name" value="PROKAR_LIPOPROTEIN"/>
    <property type="match status" value="1"/>
</dbReference>
<evidence type="ECO:0000313" key="4">
    <source>
        <dbReference type="Proteomes" id="UP001179647"/>
    </source>
</evidence>
<dbReference type="EMBL" id="CP110232">
    <property type="protein sequence ID" value="WEG73023.1"/>
    <property type="molecule type" value="Genomic_DNA"/>
</dbReference>
<dbReference type="AlphaFoldDB" id="A0AAF0CU51"/>
<dbReference type="Proteomes" id="UP001179647">
    <property type="component" value="Chromosome"/>
</dbReference>
<accession>A0AAF0CU51</accession>
<name>A0AAF0CU51_9ENTE</name>
<feature type="compositionally biased region" description="Basic and acidic residues" evidence="2">
    <location>
        <begin position="33"/>
        <end position="157"/>
    </location>
</feature>
<keyword evidence="1" id="KW-0175">Coiled coil</keyword>
<gene>
    <name evidence="3" type="ORF">OL234_08605</name>
</gene>
<dbReference type="RefSeq" id="WP_275468825.1">
    <property type="nucleotide sequence ID" value="NZ_CP110232.1"/>
</dbReference>
<feature type="coiled-coil region" evidence="1">
    <location>
        <begin position="250"/>
        <end position="289"/>
    </location>
</feature>
<feature type="region of interest" description="Disordered" evidence="2">
    <location>
        <begin position="18"/>
        <end position="174"/>
    </location>
</feature>
<sequence length="427" mass="48901">MKKIKIVSVLILASLALTGCKPDPRPSDSASNSDKKTVVKEEKKAKKVTNDSDKKESLSEVSKKEQEEAKRIKDRQLIKKLKAEKEARQREKPKDKQESKVEESGNVKKTKEIKGEEKEKSKRIGGKKDLPKKKNQDPKAPAEKVEKAEKEKVVAQDKKKRKKIEKEAKEANTIQQQLKNEKERVWFIGYTKDKASINADNIIEQVMISKNGKIKVYDTAGTGSTLKKLENKTADELVSELEKSNKAQFERSKDLMVNDLTNQIKELKEEQEENQLENGETELNQAEIKELENIVDYLSKEKEYQTVDWQKPEITVELNKSGKIVRNEEILFTDYNQLSSIPEDYDEKGQLKPEAIQKTGLISFNDTLLNEKLSDKLYSGYLTIDDLSDEEAEEFYYIITETTSDSKEFELDSKKADGVTVIDAIER</sequence>
<organism evidence="3 4">
    <name type="scientific">Vagococcus intermedius</name>
    <dbReference type="NCBI Taxonomy" id="2991418"/>
    <lineage>
        <taxon>Bacteria</taxon>
        <taxon>Bacillati</taxon>
        <taxon>Bacillota</taxon>
        <taxon>Bacilli</taxon>
        <taxon>Lactobacillales</taxon>
        <taxon>Enterococcaceae</taxon>
        <taxon>Vagococcus</taxon>
    </lineage>
</organism>
<reference evidence="3" key="1">
    <citation type="submission" date="2022-10" db="EMBL/GenBank/DDBJ databases">
        <title>Vagococcus sp. isolated from poultry meat.</title>
        <authorList>
            <person name="Johansson P."/>
            <person name="Bjorkroth J."/>
        </authorList>
    </citation>
    <scope>NUCLEOTIDE SEQUENCE</scope>
    <source>
        <strain evidence="3">STAA11</strain>
    </source>
</reference>
<protein>
    <submittedName>
        <fullName evidence="3">Uncharacterized protein</fullName>
    </submittedName>
</protein>
<proteinExistence type="predicted"/>
<dbReference type="KEGG" id="vie:OL234_08605"/>
<evidence type="ECO:0000256" key="1">
    <source>
        <dbReference type="SAM" id="Coils"/>
    </source>
</evidence>
<keyword evidence="4" id="KW-1185">Reference proteome</keyword>
<evidence type="ECO:0000256" key="2">
    <source>
        <dbReference type="SAM" id="MobiDB-lite"/>
    </source>
</evidence>